<dbReference type="GO" id="GO:0006171">
    <property type="term" value="P:cAMP biosynthetic process"/>
    <property type="evidence" value="ECO:0007669"/>
    <property type="project" value="TreeGrafter"/>
</dbReference>
<dbReference type="PATRIC" id="fig|106592.7.peg.3116"/>
<evidence type="ECO:0000313" key="3">
    <source>
        <dbReference type="Proteomes" id="UP000037425"/>
    </source>
</evidence>
<dbReference type="SUPFAM" id="SSF55073">
    <property type="entry name" value="Nucleotide cyclase"/>
    <property type="match status" value="1"/>
</dbReference>
<organism evidence="2 3">
    <name type="scientific">Ensifer adhaerens</name>
    <name type="common">Sinorhizobium morelense</name>
    <dbReference type="NCBI Taxonomy" id="106592"/>
    <lineage>
        <taxon>Bacteria</taxon>
        <taxon>Pseudomonadati</taxon>
        <taxon>Pseudomonadota</taxon>
        <taxon>Alphaproteobacteria</taxon>
        <taxon>Hyphomicrobiales</taxon>
        <taxon>Rhizobiaceae</taxon>
        <taxon>Sinorhizobium/Ensifer group</taxon>
        <taxon>Ensifer</taxon>
    </lineage>
</organism>
<feature type="domain" description="Guanylate cyclase" evidence="1">
    <location>
        <begin position="7"/>
        <end position="117"/>
    </location>
</feature>
<dbReference type="Gene3D" id="1.25.40.10">
    <property type="entry name" value="Tetratricopeptide repeat domain"/>
    <property type="match status" value="1"/>
</dbReference>
<dbReference type="InterPro" id="IPR050697">
    <property type="entry name" value="Adenylyl/Guanylyl_Cyclase_3/4"/>
</dbReference>
<evidence type="ECO:0000313" key="2">
    <source>
        <dbReference type="EMBL" id="KOF21175.1"/>
    </source>
</evidence>
<dbReference type="PANTHER" id="PTHR43081:SF19">
    <property type="entry name" value="PH-SENSITIVE ADENYLATE CYCLASE RV1264"/>
    <property type="match status" value="1"/>
</dbReference>
<protein>
    <submittedName>
        <fullName evidence="2">Adenylate cyclase</fullName>
    </submittedName>
</protein>
<reference evidence="3" key="1">
    <citation type="submission" date="2015-07" db="EMBL/GenBank/DDBJ databases">
        <title>Whole genome sequence of an Ensifer adhaerens strain isolated from a cave pool in the Wind Cave National Park.</title>
        <authorList>
            <person name="Eng W.W.H."/>
            <person name="Gan H.M."/>
            <person name="Barton H.A."/>
            <person name="Savka M.A."/>
        </authorList>
    </citation>
    <scope>NUCLEOTIDE SEQUENCE [LARGE SCALE GENOMIC DNA]</scope>
    <source>
        <strain evidence="3">SD006</strain>
    </source>
</reference>
<dbReference type="SUPFAM" id="SSF48452">
    <property type="entry name" value="TPR-like"/>
    <property type="match status" value="1"/>
</dbReference>
<dbReference type="InterPro" id="IPR029787">
    <property type="entry name" value="Nucleotide_cyclase"/>
</dbReference>
<dbReference type="Gene3D" id="3.30.70.1230">
    <property type="entry name" value="Nucleotide cyclase"/>
    <property type="match status" value="1"/>
</dbReference>
<dbReference type="EMBL" id="LGAP01000002">
    <property type="protein sequence ID" value="KOF21175.1"/>
    <property type="molecule type" value="Genomic_DNA"/>
</dbReference>
<dbReference type="PROSITE" id="PS50125">
    <property type="entry name" value="GUANYLATE_CYCLASE_2"/>
    <property type="match status" value="1"/>
</dbReference>
<dbReference type="GO" id="GO:0035556">
    <property type="term" value="P:intracellular signal transduction"/>
    <property type="evidence" value="ECO:0007669"/>
    <property type="project" value="InterPro"/>
</dbReference>
<accession>A0A0L8C2R9</accession>
<dbReference type="GO" id="GO:0004016">
    <property type="term" value="F:adenylate cyclase activity"/>
    <property type="evidence" value="ECO:0007669"/>
    <property type="project" value="UniProtKB-ARBA"/>
</dbReference>
<comment type="caution">
    <text evidence="2">The sequence shown here is derived from an EMBL/GenBank/DDBJ whole genome shotgun (WGS) entry which is preliminary data.</text>
</comment>
<dbReference type="Proteomes" id="UP000037425">
    <property type="component" value="Unassembled WGS sequence"/>
</dbReference>
<dbReference type="RefSeq" id="WP_053248117.1">
    <property type="nucleotide sequence ID" value="NZ_LGAP01000002.1"/>
</dbReference>
<name>A0A0L8C2R9_ENSAD</name>
<proteinExistence type="predicted"/>
<dbReference type="AlphaFoldDB" id="A0A0L8C2R9"/>
<dbReference type="Pfam" id="PF00211">
    <property type="entry name" value="Guanylate_cyc"/>
    <property type="match status" value="1"/>
</dbReference>
<dbReference type="InterPro" id="IPR001054">
    <property type="entry name" value="A/G_cyclase"/>
</dbReference>
<gene>
    <name evidence="2" type="ORF">AC244_07350</name>
</gene>
<evidence type="ECO:0000259" key="1">
    <source>
        <dbReference type="PROSITE" id="PS50125"/>
    </source>
</evidence>
<dbReference type="OrthoDB" id="54411at2"/>
<dbReference type="InterPro" id="IPR011990">
    <property type="entry name" value="TPR-like_helical_dom_sf"/>
</dbReference>
<dbReference type="PANTHER" id="PTHR43081">
    <property type="entry name" value="ADENYLATE CYCLASE, TERMINAL-DIFFERENTIATION SPECIFIC-RELATED"/>
    <property type="match status" value="1"/>
</dbReference>
<sequence length="570" mass="62628">MQRKLVAIMVADFVGSTAAMEAHEEEAVECVSACLRAVGDTVARHDGRVFNTAGDAVLAEFTSPVNALRAAMEARSSLATIPDATPNDMRFGLHLADVLAVGDDLRGNGVNLAARLQSSATAGEIEVSEALYEQVGRVSPCAFEEIGERRFKGVTEPMRVYRVGTTVDRHRFLSAPTREAPPASMRPNSVIVTPFVALAAGQEDQSFLTEGLTDDLTLELGRLKGLFVSSRSASVVLSIRDPVEVGRALGVRYVVSGSVRKLGGLVRLDVSLCETAHGHLVWSDRIERPFEELLAVIDEVTARIAATVAGRIEQAELVAARLKRPENMSAYEYYLLGLDHHRLIGVADRHIGEAMRWFKRSMDADPTFGRPVAMHVCAWSNLPDFDLSAGERQVAHALDLDPTDPDSHRIMGAIKCMEGDFVASRHHHERAIELAPNDAYIAGRCAAFYTYVNEAERALELLDRAEMLDPFLPVWIVEERVAALYVLGRHDELFAVARALPYQTRRTLIYRIAARMARGDVDRARQLVAQIQALDPKLSAGYVRTQEFFKDRAITETLVNSVHAAGLPLV</sequence>
<dbReference type="CDD" id="cd07302">
    <property type="entry name" value="CHD"/>
    <property type="match status" value="1"/>
</dbReference>